<accession>A0A915I977</accession>
<reference evidence="2" key="1">
    <citation type="submission" date="2022-11" db="UniProtKB">
        <authorList>
            <consortium name="WormBaseParasite"/>
        </authorList>
    </citation>
    <scope>IDENTIFICATION</scope>
</reference>
<keyword evidence="1" id="KW-1185">Reference proteome</keyword>
<proteinExistence type="predicted"/>
<dbReference type="WBParaSite" id="nRc.2.0.1.t10417-RA">
    <property type="protein sequence ID" value="nRc.2.0.1.t10417-RA"/>
    <property type="gene ID" value="nRc.2.0.1.g10417"/>
</dbReference>
<name>A0A915I977_ROMCU</name>
<dbReference type="Proteomes" id="UP000887565">
    <property type="component" value="Unplaced"/>
</dbReference>
<organism evidence="1 2">
    <name type="scientific">Romanomermis culicivorax</name>
    <name type="common">Nematode worm</name>
    <dbReference type="NCBI Taxonomy" id="13658"/>
    <lineage>
        <taxon>Eukaryota</taxon>
        <taxon>Metazoa</taxon>
        <taxon>Ecdysozoa</taxon>
        <taxon>Nematoda</taxon>
        <taxon>Enoplea</taxon>
        <taxon>Dorylaimia</taxon>
        <taxon>Mermithida</taxon>
        <taxon>Mermithoidea</taxon>
        <taxon>Mermithidae</taxon>
        <taxon>Romanomermis</taxon>
    </lineage>
</organism>
<sequence>MHNALHILVNNRDVSDPKFSKHRVRVRVQQNSRRLLEDTNSKSYPHDLRLLTQLLKKQSDRIIRHRDVLSAKVNQVVDVSMPLLQTDVHLKVQCDKKYLT</sequence>
<evidence type="ECO:0000313" key="2">
    <source>
        <dbReference type="WBParaSite" id="nRc.2.0.1.t10417-RA"/>
    </source>
</evidence>
<evidence type="ECO:0000313" key="1">
    <source>
        <dbReference type="Proteomes" id="UP000887565"/>
    </source>
</evidence>
<dbReference type="AlphaFoldDB" id="A0A915I977"/>
<protein>
    <submittedName>
        <fullName evidence="2">Uncharacterized protein</fullName>
    </submittedName>
</protein>